<feature type="transmembrane region" description="Helical" evidence="8">
    <location>
        <begin position="160"/>
        <end position="181"/>
    </location>
</feature>
<evidence type="ECO:0000256" key="8">
    <source>
        <dbReference type="SAM" id="Phobius"/>
    </source>
</evidence>
<evidence type="ECO:0000256" key="7">
    <source>
        <dbReference type="ARBA" id="ARBA00023136"/>
    </source>
</evidence>
<dbReference type="GO" id="GO:0033214">
    <property type="term" value="P:siderophore-iron import into cell"/>
    <property type="evidence" value="ECO:0007669"/>
    <property type="project" value="TreeGrafter"/>
</dbReference>
<sequence length="349" mass="36553">MKERLMMRTSTDRAASGVMSTGWILLGLLALLLGLVVMNLLWGARMLSPVWLMHMFEPPGDRHELLVLQARAPRVLAGVLAGMALAVAGTVIQALCRNPLADPGLLGVNAGASASLVTLSLLPFASEWGVFWQALPGALLASAFVYALSQVQSALGQAQAPVRLILAGAAISAVLGAYVQARVLLNPQLFDGFRYWMAGSLSGLGWSEVNALWPYLVPAGLMLVLLAPGLNLLLLDRSTAVSLGMSLQRHTILAWLSATLLCAAATSVVGPLAFVGLAAGHLARAWLPMSFRVLLPGAALAGGILVLSADLLARVLLPPRELLTGIMIALLGAPFLYSAARTAGEYKAS</sequence>
<accession>A0A7W1WZV5</accession>
<evidence type="ECO:0000256" key="3">
    <source>
        <dbReference type="ARBA" id="ARBA00022448"/>
    </source>
</evidence>
<dbReference type="Proteomes" id="UP000538931">
    <property type="component" value="Unassembled WGS sequence"/>
</dbReference>
<dbReference type="Gene3D" id="1.10.3470.10">
    <property type="entry name" value="ABC transporter involved in vitamin B12 uptake, BtuC"/>
    <property type="match status" value="1"/>
</dbReference>
<evidence type="ECO:0000256" key="1">
    <source>
        <dbReference type="ARBA" id="ARBA00004651"/>
    </source>
</evidence>
<keyword evidence="7 8" id="KW-0472">Membrane</keyword>
<dbReference type="PANTHER" id="PTHR30472:SF1">
    <property type="entry name" value="FE(3+) DICITRATE TRANSPORT SYSTEM PERMEASE PROTEIN FECC-RELATED"/>
    <property type="match status" value="1"/>
</dbReference>
<dbReference type="EMBL" id="JACEMT010000052">
    <property type="protein sequence ID" value="MBA4503251.1"/>
    <property type="molecule type" value="Genomic_DNA"/>
</dbReference>
<evidence type="ECO:0000256" key="5">
    <source>
        <dbReference type="ARBA" id="ARBA00022692"/>
    </source>
</evidence>
<feature type="transmembrane region" description="Helical" evidence="8">
    <location>
        <begin position="291"/>
        <end position="313"/>
    </location>
</feature>
<protein>
    <submittedName>
        <fullName evidence="9">Iron ABC transporter permease</fullName>
    </submittedName>
</protein>
<feature type="transmembrane region" description="Helical" evidence="8">
    <location>
        <begin position="212"/>
        <end position="234"/>
    </location>
</feature>
<evidence type="ECO:0000313" key="10">
    <source>
        <dbReference type="Proteomes" id="UP000538931"/>
    </source>
</evidence>
<organism evidence="9 10">
    <name type="scientific">Marinobacterium marinum</name>
    <dbReference type="NCBI Taxonomy" id="2756129"/>
    <lineage>
        <taxon>Bacteria</taxon>
        <taxon>Pseudomonadati</taxon>
        <taxon>Pseudomonadota</taxon>
        <taxon>Gammaproteobacteria</taxon>
        <taxon>Oceanospirillales</taxon>
        <taxon>Oceanospirillaceae</taxon>
        <taxon>Marinobacterium</taxon>
    </lineage>
</organism>
<comment type="caution">
    <text evidence="9">The sequence shown here is derived from an EMBL/GenBank/DDBJ whole genome shotgun (WGS) entry which is preliminary data.</text>
</comment>
<reference evidence="9 10" key="1">
    <citation type="submission" date="2020-07" db="EMBL/GenBank/DDBJ databases">
        <title>Bacterium isolated from marien macroalgae.</title>
        <authorList>
            <person name="Zhu K."/>
            <person name="Lu D."/>
            <person name="Du Z."/>
        </authorList>
    </citation>
    <scope>NUCLEOTIDE SEQUENCE [LARGE SCALE GENOMIC DNA]</scope>
    <source>
        <strain evidence="9 10">3-1745</strain>
    </source>
</reference>
<feature type="transmembrane region" description="Helical" evidence="8">
    <location>
        <begin position="103"/>
        <end position="124"/>
    </location>
</feature>
<name>A0A7W1WZV5_9GAMM</name>
<feature type="transmembrane region" description="Helical" evidence="8">
    <location>
        <begin position="130"/>
        <end position="148"/>
    </location>
</feature>
<keyword evidence="10" id="KW-1185">Reference proteome</keyword>
<dbReference type="AlphaFoldDB" id="A0A7W1WZV5"/>
<feature type="transmembrane region" description="Helical" evidence="8">
    <location>
        <begin position="322"/>
        <end position="340"/>
    </location>
</feature>
<evidence type="ECO:0000313" key="9">
    <source>
        <dbReference type="EMBL" id="MBA4503251.1"/>
    </source>
</evidence>
<keyword evidence="4" id="KW-1003">Cell membrane</keyword>
<keyword evidence="5 8" id="KW-0812">Transmembrane</keyword>
<gene>
    <name evidence="9" type="ORF">H1S06_12890</name>
</gene>
<dbReference type="InterPro" id="IPR037294">
    <property type="entry name" value="ABC_BtuC-like"/>
</dbReference>
<keyword evidence="6 8" id="KW-1133">Transmembrane helix</keyword>
<evidence type="ECO:0000256" key="6">
    <source>
        <dbReference type="ARBA" id="ARBA00022989"/>
    </source>
</evidence>
<dbReference type="InterPro" id="IPR000522">
    <property type="entry name" value="ABC_transptr_permease_BtuC"/>
</dbReference>
<dbReference type="GO" id="GO:0005886">
    <property type="term" value="C:plasma membrane"/>
    <property type="evidence" value="ECO:0007669"/>
    <property type="project" value="UniProtKB-SubCell"/>
</dbReference>
<dbReference type="PANTHER" id="PTHR30472">
    <property type="entry name" value="FERRIC ENTEROBACTIN TRANSPORT SYSTEM PERMEASE PROTEIN"/>
    <property type="match status" value="1"/>
</dbReference>
<dbReference type="CDD" id="cd06550">
    <property type="entry name" value="TM_ABC_iron-siderophores_like"/>
    <property type="match status" value="1"/>
</dbReference>
<dbReference type="Pfam" id="PF01032">
    <property type="entry name" value="FecCD"/>
    <property type="match status" value="1"/>
</dbReference>
<comment type="subcellular location">
    <subcellularLocation>
        <location evidence="1">Cell membrane</location>
        <topology evidence="1">Multi-pass membrane protein</topology>
    </subcellularLocation>
</comment>
<feature type="transmembrane region" description="Helical" evidence="8">
    <location>
        <begin position="255"/>
        <end position="279"/>
    </location>
</feature>
<feature type="transmembrane region" description="Helical" evidence="8">
    <location>
        <begin position="75"/>
        <end position="96"/>
    </location>
</feature>
<keyword evidence="3" id="KW-0813">Transport</keyword>
<comment type="similarity">
    <text evidence="2">Belongs to the binding-protein-dependent transport system permease family. FecCD subfamily.</text>
</comment>
<dbReference type="SUPFAM" id="SSF81345">
    <property type="entry name" value="ABC transporter involved in vitamin B12 uptake, BtuC"/>
    <property type="match status" value="1"/>
</dbReference>
<evidence type="ECO:0000256" key="4">
    <source>
        <dbReference type="ARBA" id="ARBA00022475"/>
    </source>
</evidence>
<evidence type="ECO:0000256" key="2">
    <source>
        <dbReference type="ARBA" id="ARBA00007935"/>
    </source>
</evidence>
<dbReference type="GO" id="GO:0022857">
    <property type="term" value="F:transmembrane transporter activity"/>
    <property type="evidence" value="ECO:0007669"/>
    <property type="project" value="InterPro"/>
</dbReference>
<feature type="transmembrane region" description="Helical" evidence="8">
    <location>
        <begin position="21"/>
        <end position="42"/>
    </location>
</feature>
<proteinExistence type="inferred from homology"/>